<keyword evidence="1" id="KW-0472">Membrane</keyword>
<reference evidence="3" key="1">
    <citation type="journal article" date="2019" name="Int. J. Syst. Evol. Microbiol.">
        <title>The Global Catalogue of Microorganisms (GCM) 10K type strain sequencing project: providing services to taxonomists for standard genome sequencing and annotation.</title>
        <authorList>
            <consortium name="The Broad Institute Genomics Platform"/>
            <consortium name="The Broad Institute Genome Sequencing Center for Infectious Disease"/>
            <person name="Wu L."/>
            <person name="Ma J."/>
        </authorList>
    </citation>
    <scope>NUCLEOTIDE SEQUENCE [LARGE SCALE GENOMIC DNA]</scope>
    <source>
        <strain evidence="3">JCM 17923</strain>
    </source>
</reference>
<sequence length="162" mass="17806">MHPIELYFRAEKAESLVFVGAGVVAVTLAAWLLLGQRTALSTGLAIPLLLIGLTQLTVGGSVYLRTDRQQAELEAVYARAPAQFAAQEMPRMQQVNASFDLYKLVEIAFILIGTGLIYFRQQHDFWLGLGLGMLLQGTVMLAADIFAERRADVYTAFVARQG</sequence>
<protein>
    <submittedName>
        <fullName evidence="2">Uncharacterized protein</fullName>
    </submittedName>
</protein>
<accession>A0ABP8I521</accession>
<feature type="transmembrane region" description="Helical" evidence="1">
    <location>
        <begin position="125"/>
        <end position="147"/>
    </location>
</feature>
<dbReference type="RefSeq" id="WP_345234369.1">
    <property type="nucleotide sequence ID" value="NZ_BAABGZ010000013.1"/>
</dbReference>
<evidence type="ECO:0000256" key="1">
    <source>
        <dbReference type="SAM" id="Phobius"/>
    </source>
</evidence>
<keyword evidence="1" id="KW-0812">Transmembrane</keyword>
<evidence type="ECO:0000313" key="2">
    <source>
        <dbReference type="EMBL" id="GAA4351211.1"/>
    </source>
</evidence>
<keyword evidence="3" id="KW-1185">Reference proteome</keyword>
<dbReference type="EMBL" id="BAABGZ010000013">
    <property type="protein sequence ID" value="GAA4351211.1"/>
    <property type="molecule type" value="Genomic_DNA"/>
</dbReference>
<keyword evidence="1" id="KW-1133">Transmembrane helix</keyword>
<feature type="transmembrane region" description="Helical" evidence="1">
    <location>
        <begin position="40"/>
        <end position="64"/>
    </location>
</feature>
<comment type="caution">
    <text evidence="2">The sequence shown here is derived from an EMBL/GenBank/DDBJ whole genome shotgun (WGS) entry which is preliminary data.</text>
</comment>
<name>A0ABP8I521_9BACT</name>
<proteinExistence type="predicted"/>
<feature type="transmembrane region" description="Helical" evidence="1">
    <location>
        <begin position="16"/>
        <end position="34"/>
    </location>
</feature>
<feature type="transmembrane region" description="Helical" evidence="1">
    <location>
        <begin position="101"/>
        <end position="119"/>
    </location>
</feature>
<gene>
    <name evidence="2" type="ORF">GCM10023185_09690</name>
</gene>
<organism evidence="2 3">
    <name type="scientific">Hymenobacter saemangeumensis</name>
    <dbReference type="NCBI Taxonomy" id="1084522"/>
    <lineage>
        <taxon>Bacteria</taxon>
        <taxon>Pseudomonadati</taxon>
        <taxon>Bacteroidota</taxon>
        <taxon>Cytophagia</taxon>
        <taxon>Cytophagales</taxon>
        <taxon>Hymenobacteraceae</taxon>
        <taxon>Hymenobacter</taxon>
    </lineage>
</organism>
<dbReference type="Proteomes" id="UP001501153">
    <property type="component" value="Unassembled WGS sequence"/>
</dbReference>
<evidence type="ECO:0000313" key="3">
    <source>
        <dbReference type="Proteomes" id="UP001501153"/>
    </source>
</evidence>